<reference evidence="1 2" key="1">
    <citation type="submission" date="2014-09" db="EMBL/GenBank/DDBJ databases">
        <authorList>
            <person name="Urmite Genomes Urmite Genomes"/>
        </authorList>
    </citation>
    <scope>NUCLEOTIDE SEQUENCE [LARGE SCALE GENOMIC DNA]</scope>
    <source>
        <strain evidence="1 2">ES2</strain>
    </source>
</reference>
<dbReference type="Proteomes" id="UP000043699">
    <property type="component" value="Unassembled WGS sequence"/>
</dbReference>
<name>A0A098EIJ5_9BACL</name>
<keyword evidence="2" id="KW-1185">Reference proteome</keyword>
<sequence length="53" mass="6039">MWMALTAGIAVVAGFAFSFAKTSSRAEKITEKHREELMNREIPKEKEAQRNID</sequence>
<proteinExistence type="predicted"/>
<accession>A0A098EIJ5</accession>
<evidence type="ECO:0000313" key="2">
    <source>
        <dbReference type="Proteomes" id="UP000043699"/>
    </source>
</evidence>
<protein>
    <submittedName>
        <fullName evidence="1">Uncharacterized protein</fullName>
    </submittedName>
</protein>
<dbReference type="EMBL" id="CCXS01000001">
    <property type="protein sequence ID" value="CEG22119.1"/>
    <property type="molecule type" value="Genomic_DNA"/>
</dbReference>
<dbReference type="AlphaFoldDB" id="A0A098EIJ5"/>
<organism evidence="1 2">
    <name type="scientific">Planococcus massiliensis</name>
    <dbReference type="NCBI Taxonomy" id="1499687"/>
    <lineage>
        <taxon>Bacteria</taxon>
        <taxon>Bacillati</taxon>
        <taxon>Bacillota</taxon>
        <taxon>Bacilli</taxon>
        <taxon>Bacillales</taxon>
        <taxon>Caryophanaceae</taxon>
        <taxon>Planococcus</taxon>
    </lineage>
</organism>
<gene>
    <name evidence="1" type="ORF">BN1080_01039</name>
</gene>
<evidence type="ECO:0000313" key="1">
    <source>
        <dbReference type="EMBL" id="CEG22119.1"/>
    </source>
</evidence>